<organism evidence="3 6">
    <name type="scientific">Streptomyces radicis</name>
    <dbReference type="NCBI Taxonomy" id="1750517"/>
    <lineage>
        <taxon>Bacteria</taxon>
        <taxon>Bacillati</taxon>
        <taxon>Actinomycetota</taxon>
        <taxon>Actinomycetes</taxon>
        <taxon>Kitasatosporales</taxon>
        <taxon>Streptomycetaceae</taxon>
        <taxon>Streptomyces</taxon>
    </lineage>
</organism>
<dbReference type="EMBL" id="RBDX01000001">
    <property type="protein sequence ID" value="RKN12573.1"/>
    <property type="molecule type" value="Genomic_DNA"/>
</dbReference>
<dbReference type="PROSITE" id="PS50113">
    <property type="entry name" value="PAC"/>
    <property type="match status" value="1"/>
</dbReference>
<dbReference type="Gene3D" id="3.30.450.20">
    <property type="entry name" value="PAS domain"/>
    <property type="match status" value="1"/>
</dbReference>
<dbReference type="GO" id="GO:0016791">
    <property type="term" value="F:phosphatase activity"/>
    <property type="evidence" value="ECO:0007669"/>
    <property type="project" value="TreeGrafter"/>
</dbReference>
<dbReference type="InterPro" id="IPR035965">
    <property type="entry name" value="PAS-like_dom_sf"/>
</dbReference>
<evidence type="ECO:0000313" key="6">
    <source>
        <dbReference type="Proteomes" id="UP000275024"/>
    </source>
</evidence>
<keyword evidence="5" id="KW-1185">Reference proteome</keyword>
<dbReference type="RefSeq" id="WP_120695021.1">
    <property type="nucleotide sequence ID" value="NZ_RBDX01000001.1"/>
</dbReference>
<feature type="domain" description="PAC" evidence="2">
    <location>
        <begin position="149"/>
        <end position="201"/>
    </location>
</feature>
<reference evidence="5 6" key="1">
    <citation type="submission" date="2018-09" db="EMBL/GenBank/DDBJ databases">
        <title>Streptomyces sp. nov. DS1-2, an endophytic actinomycete isolated from roots of Dendrobium scabrilingue.</title>
        <authorList>
            <person name="Kuncharoen N."/>
            <person name="Kudo T."/>
            <person name="Ohkuma M."/>
            <person name="Yuki M."/>
            <person name="Tanasupawat S."/>
        </authorList>
    </citation>
    <scope>NUCLEOTIDE SEQUENCE [LARGE SCALE GENOMIC DNA]</scope>
    <source>
        <strain evidence="3 6">AZ1-7</strain>
        <strain evidence="4 5">DS1-2</strain>
    </source>
</reference>
<dbReference type="InterPro" id="IPR052016">
    <property type="entry name" value="Bact_Sigma-Reg"/>
</dbReference>
<sequence>MLSSHNPDHPANDVPAGPTLDDLIERVHHLRDDLDAVRLAEAAAGTGHGIRHAVWAMVAHRLDEATDQLARLAGPEPPGRASLGMRVGSAEWNLMTDGVAWSDELFSIFGRDVDEGPLTLDQLPSWLPDEDQPALTAAVTGCLVDGRPVDCEFRVRRPDGSLRTVRMAGEPVLDDRGGTVAMWAVIRDVSELRASAVAAVRAGAAERPRAPVGAAHGVVIDLEESALAPWLGSPEAGRVRGRPGSLELAARFLPARRGTPMSGKWYDALELPDGGCVLSVGDLSGRGPAAVAGTATALGAIRGIALTGAGPGALLAHLNQLLDGGVHPVLVSALCCRWEPMGGLLTWAQAGHPAPLLCRGSTGWALPRPAGPLLGAVTDAGYAERTDLLEPGDVLVLHTDGLFSDIPPDGRTGHGGEPRLIGLAPRLAAATSAGECLRVVVDACGETGRTDDACVLVARVRS</sequence>
<dbReference type="OrthoDB" id="341868at2"/>
<dbReference type="InterPro" id="IPR001932">
    <property type="entry name" value="PPM-type_phosphatase-like_dom"/>
</dbReference>
<dbReference type="SUPFAM" id="SSF55785">
    <property type="entry name" value="PYP-like sensor domain (PAS domain)"/>
    <property type="match status" value="1"/>
</dbReference>
<name>A0A3A9WJQ7_9ACTN</name>
<dbReference type="Proteomes" id="UP000275024">
    <property type="component" value="Unassembled WGS sequence"/>
</dbReference>
<keyword evidence="1" id="KW-0378">Hydrolase</keyword>
<evidence type="ECO:0000259" key="2">
    <source>
        <dbReference type="PROSITE" id="PS50113"/>
    </source>
</evidence>
<dbReference type="EMBL" id="RBDY01000001">
    <property type="protein sequence ID" value="RKN27662.1"/>
    <property type="molecule type" value="Genomic_DNA"/>
</dbReference>
<dbReference type="InterPro" id="IPR013655">
    <property type="entry name" value="PAS_fold_3"/>
</dbReference>
<dbReference type="Gene3D" id="2.10.70.100">
    <property type="match status" value="1"/>
</dbReference>
<evidence type="ECO:0000313" key="4">
    <source>
        <dbReference type="EMBL" id="RKN27662.1"/>
    </source>
</evidence>
<dbReference type="SMART" id="SM00086">
    <property type="entry name" value="PAC"/>
    <property type="match status" value="1"/>
</dbReference>
<dbReference type="PANTHER" id="PTHR43156">
    <property type="entry name" value="STAGE II SPORULATION PROTEIN E-RELATED"/>
    <property type="match status" value="1"/>
</dbReference>
<dbReference type="Proteomes" id="UP000268652">
    <property type="component" value="Unassembled WGS sequence"/>
</dbReference>
<accession>A0A3A9WJQ7</accession>
<dbReference type="CDD" id="cd00130">
    <property type="entry name" value="PAS"/>
    <property type="match status" value="1"/>
</dbReference>
<dbReference type="Gene3D" id="3.60.40.10">
    <property type="entry name" value="PPM-type phosphatase domain"/>
    <property type="match status" value="1"/>
</dbReference>
<dbReference type="AlphaFoldDB" id="A0A3A9WJQ7"/>
<gene>
    <name evidence="4" type="ORF">D7318_01860</name>
    <name evidence="3" type="ORF">D7319_01035</name>
</gene>
<evidence type="ECO:0000256" key="1">
    <source>
        <dbReference type="ARBA" id="ARBA00022801"/>
    </source>
</evidence>
<dbReference type="PANTHER" id="PTHR43156:SF2">
    <property type="entry name" value="STAGE II SPORULATION PROTEIN E"/>
    <property type="match status" value="1"/>
</dbReference>
<evidence type="ECO:0000313" key="5">
    <source>
        <dbReference type="Proteomes" id="UP000268652"/>
    </source>
</evidence>
<dbReference type="Pfam" id="PF07228">
    <property type="entry name" value="SpoIIE"/>
    <property type="match status" value="1"/>
</dbReference>
<protein>
    <submittedName>
        <fullName evidence="3">PAS domain S-box protein</fullName>
    </submittedName>
</protein>
<dbReference type="SMART" id="SM00331">
    <property type="entry name" value="PP2C_SIG"/>
    <property type="match status" value="1"/>
</dbReference>
<dbReference type="InterPro" id="IPR000014">
    <property type="entry name" value="PAS"/>
</dbReference>
<dbReference type="SUPFAM" id="SSF81606">
    <property type="entry name" value="PP2C-like"/>
    <property type="match status" value="1"/>
</dbReference>
<dbReference type="InterPro" id="IPR001610">
    <property type="entry name" value="PAC"/>
</dbReference>
<dbReference type="Pfam" id="PF08447">
    <property type="entry name" value="PAS_3"/>
    <property type="match status" value="1"/>
</dbReference>
<proteinExistence type="predicted"/>
<dbReference type="InterPro" id="IPR036457">
    <property type="entry name" value="PPM-type-like_dom_sf"/>
</dbReference>
<comment type="caution">
    <text evidence="3">The sequence shown here is derived from an EMBL/GenBank/DDBJ whole genome shotgun (WGS) entry which is preliminary data.</text>
</comment>
<dbReference type="InterPro" id="IPR000700">
    <property type="entry name" value="PAS-assoc_C"/>
</dbReference>
<dbReference type="NCBIfam" id="TIGR00229">
    <property type="entry name" value="sensory_box"/>
    <property type="match status" value="1"/>
</dbReference>
<evidence type="ECO:0000313" key="3">
    <source>
        <dbReference type="EMBL" id="RKN12573.1"/>
    </source>
</evidence>